<evidence type="ECO:0000313" key="3">
    <source>
        <dbReference type="Proteomes" id="UP000216004"/>
    </source>
</evidence>
<name>A0A261ESH5_9BIFI</name>
<accession>A0A261ESH5</accession>
<evidence type="ECO:0000259" key="1">
    <source>
        <dbReference type="Pfam" id="PF22147"/>
    </source>
</evidence>
<dbReference type="RefSeq" id="WP_094722381.1">
    <property type="nucleotide sequence ID" value="NZ_MWWS01000004.1"/>
</dbReference>
<organism evidence="2 3">
    <name type="scientific">Bombiscardovia coagulans</name>
    <dbReference type="NCBI Taxonomy" id="686666"/>
    <lineage>
        <taxon>Bacteria</taxon>
        <taxon>Bacillati</taxon>
        <taxon>Actinomycetota</taxon>
        <taxon>Actinomycetes</taxon>
        <taxon>Bifidobacteriales</taxon>
        <taxon>Bifidobacteriaceae</taxon>
        <taxon>Bombiscardovia</taxon>
    </lineage>
</organism>
<proteinExistence type="predicted"/>
<gene>
    <name evidence="2" type="ORF">BOCO_0329</name>
</gene>
<comment type="caution">
    <text evidence="2">The sequence shown here is derived from an EMBL/GenBank/DDBJ whole genome shotgun (WGS) entry which is preliminary data.</text>
</comment>
<dbReference type="Proteomes" id="UP000216004">
    <property type="component" value="Unassembled WGS sequence"/>
</dbReference>
<protein>
    <recommendedName>
        <fullName evidence="1">AcrIC5-like domain-containing protein</fullName>
    </recommendedName>
</protein>
<keyword evidence="3" id="KW-1185">Reference proteome</keyword>
<dbReference type="InterPro" id="IPR054398">
    <property type="entry name" value="AcrIC5-like_dom"/>
</dbReference>
<dbReference type="Pfam" id="PF22147">
    <property type="entry name" value="AcrIC5"/>
    <property type="match status" value="1"/>
</dbReference>
<sequence length="71" mass="8029">MTTNTIINSAGTEFDVKQWDAITNTMDAAIREKLADKLAPCSEQEFFSAYAKAHEETFGETWELDKANPVW</sequence>
<evidence type="ECO:0000313" key="2">
    <source>
        <dbReference type="EMBL" id="OZG49812.1"/>
    </source>
</evidence>
<dbReference type="EMBL" id="MWWS01000004">
    <property type="protein sequence ID" value="OZG49812.1"/>
    <property type="molecule type" value="Genomic_DNA"/>
</dbReference>
<feature type="domain" description="AcrIC5-like" evidence="1">
    <location>
        <begin position="7"/>
        <end position="62"/>
    </location>
</feature>
<reference evidence="2 3" key="1">
    <citation type="journal article" date="2017" name="BMC Genomics">
        <title>Comparative genomic and phylogenomic analyses of the Bifidobacteriaceae family.</title>
        <authorList>
            <person name="Lugli G.A."/>
            <person name="Milani C."/>
            <person name="Turroni F."/>
            <person name="Duranti S."/>
            <person name="Mancabelli L."/>
            <person name="Mangifesta M."/>
            <person name="Ferrario C."/>
            <person name="Modesto M."/>
            <person name="Mattarelli P."/>
            <person name="Jiri K."/>
            <person name="van Sinderen D."/>
            <person name="Ventura M."/>
        </authorList>
    </citation>
    <scope>NUCLEOTIDE SEQUENCE [LARGE SCALE GENOMIC DNA]</scope>
    <source>
        <strain evidence="2 3">DSM 22924</strain>
    </source>
</reference>
<dbReference type="OrthoDB" id="3244707at2"/>
<dbReference type="AlphaFoldDB" id="A0A261ESH5"/>